<dbReference type="PATRIC" id="fig|476652.3.peg.312"/>
<dbReference type="Gene3D" id="1.20.120.1630">
    <property type="match status" value="1"/>
</dbReference>
<feature type="transmembrane region" description="Helical" evidence="6">
    <location>
        <begin position="75"/>
        <end position="95"/>
    </location>
</feature>
<evidence type="ECO:0000313" key="8">
    <source>
        <dbReference type="Proteomes" id="UP000036356"/>
    </source>
</evidence>
<dbReference type="InterPro" id="IPR033580">
    <property type="entry name" value="Nurim-like"/>
</dbReference>
<keyword evidence="4 6" id="KW-1133">Transmembrane helix</keyword>
<keyword evidence="5 6" id="KW-0472">Membrane</keyword>
<dbReference type="PANTHER" id="PTHR31040:SF1">
    <property type="entry name" value="NURIM"/>
    <property type="match status" value="1"/>
</dbReference>
<evidence type="ECO:0000256" key="3">
    <source>
        <dbReference type="ARBA" id="ARBA00022692"/>
    </source>
</evidence>
<dbReference type="AlphaFoldDB" id="A0A0J1FX70"/>
<dbReference type="STRING" id="476652.DEAC_c03150"/>
<evidence type="ECO:0000256" key="2">
    <source>
        <dbReference type="ARBA" id="ARBA00010631"/>
    </source>
</evidence>
<accession>A0A0J1FX70</accession>
<organism evidence="7 8">
    <name type="scientific">Desulfosporosinus acididurans</name>
    <dbReference type="NCBI Taxonomy" id="476652"/>
    <lineage>
        <taxon>Bacteria</taxon>
        <taxon>Bacillati</taxon>
        <taxon>Bacillota</taxon>
        <taxon>Clostridia</taxon>
        <taxon>Eubacteriales</taxon>
        <taxon>Desulfitobacteriaceae</taxon>
        <taxon>Desulfosporosinus</taxon>
    </lineage>
</organism>
<comment type="similarity">
    <text evidence="2">Belongs to the nurim family.</text>
</comment>
<comment type="caution">
    <text evidence="7">The sequence shown here is derived from an EMBL/GenBank/DDBJ whole genome shotgun (WGS) entry which is preliminary data.</text>
</comment>
<evidence type="ECO:0000256" key="5">
    <source>
        <dbReference type="ARBA" id="ARBA00023136"/>
    </source>
</evidence>
<comment type="subcellular location">
    <subcellularLocation>
        <location evidence="1">Membrane</location>
        <topology evidence="1">Multi-pass membrane protein</topology>
    </subcellularLocation>
</comment>
<evidence type="ECO:0000256" key="4">
    <source>
        <dbReference type="ARBA" id="ARBA00022989"/>
    </source>
</evidence>
<keyword evidence="8" id="KW-1185">Reference proteome</keyword>
<proteinExistence type="inferred from homology"/>
<feature type="transmembrane region" description="Helical" evidence="6">
    <location>
        <begin position="6"/>
        <end position="24"/>
    </location>
</feature>
<name>A0A0J1FX70_9FIRM</name>
<protein>
    <submittedName>
        <fullName evidence="7">NnrU protein</fullName>
    </submittedName>
</protein>
<reference evidence="7 8" key="1">
    <citation type="submission" date="2015-06" db="EMBL/GenBank/DDBJ databases">
        <title>Draft genome of the moderately acidophilic sulfate reducer Candidatus Desulfosporosinus acididurans strain M1.</title>
        <authorList>
            <person name="Poehlein A."/>
            <person name="Petzsch P."/>
            <person name="Johnson B.D."/>
            <person name="Schloemann M."/>
            <person name="Daniel R."/>
            <person name="Muehling M."/>
        </authorList>
    </citation>
    <scope>NUCLEOTIDE SEQUENCE [LARGE SCALE GENOMIC DNA]</scope>
    <source>
        <strain evidence="7 8">M1</strain>
    </source>
</reference>
<feature type="transmembrane region" description="Helical" evidence="6">
    <location>
        <begin position="36"/>
        <end position="55"/>
    </location>
</feature>
<dbReference type="PANTHER" id="PTHR31040">
    <property type="entry name" value="NURIM"/>
    <property type="match status" value="1"/>
</dbReference>
<gene>
    <name evidence="7" type="ORF">DEAC_c03150</name>
</gene>
<evidence type="ECO:0000313" key="7">
    <source>
        <dbReference type="EMBL" id="KLU67907.1"/>
    </source>
</evidence>
<keyword evidence="3 6" id="KW-0812">Transmembrane</keyword>
<dbReference type="Proteomes" id="UP000036356">
    <property type="component" value="Unassembled WGS sequence"/>
</dbReference>
<dbReference type="EMBL" id="LDZY01000001">
    <property type="protein sequence ID" value="KLU67907.1"/>
    <property type="molecule type" value="Genomic_DNA"/>
</dbReference>
<evidence type="ECO:0000256" key="6">
    <source>
        <dbReference type="SAM" id="Phobius"/>
    </source>
</evidence>
<evidence type="ECO:0000256" key="1">
    <source>
        <dbReference type="ARBA" id="ARBA00004141"/>
    </source>
</evidence>
<dbReference type="RefSeq" id="WP_047808242.1">
    <property type="nucleotide sequence ID" value="NZ_LDZY01000001.1"/>
</dbReference>
<dbReference type="GO" id="GO:0016020">
    <property type="term" value="C:membrane"/>
    <property type="evidence" value="ECO:0007669"/>
    <property type="project" value="UniProtKB-SubCell"/>
</dbReference>
<sequence length="197" mass="23439">MYIIVIMMWVGFAFIHSLLIDFRFSAWTGRLLGRYYAFYRIFYNLLSILLFMTFQKYTKSLDKKFVIKFVPPWTILQYGLIIFSCLIILWAFLSYDPLEFIGIRQIKEIREKNTLPKTITDKGLLGIVRHPMYLATIVLMWSLNSTRIDIMVHTILTGYILIGIRLEEKKLVKQFGLSYMIYQKKIPALIPFIRRVK</sequence>